<keyword evidence="2" id="KW-0808">Transferase</keyword>
<dbReference type="InterPro" id="IPR015421">
    <property type="entry name" value="PyrdxlP-dep_Trfase_major"/>
</dbReference>
<sequence length="476" mass="53724">MKSFPTTATHPTGLRSRKVDLEQLTSSDYNKHHHPRGKDMFGRIKPFCEWLKTLKDTNLFLYSRRTLSPPGPECYGMDEFGESFYGLNFASADYLGLSQSESSKQAAIEAAQEYGVNSCGSPLAFGGHKYYYQLVEELKEFWGVNNIMLLSAGWLAGFGAIKGLVKANDHVVMDALDHNCLLEGAKAATKNIYKVKHLCNESMEAKIKELREKYPDEGIFVVTEGLFSMDADTANLVELQKITKKYDAFLMIDSAHDFGCMGPTGKGTWEAQGLTDLSNVLLMAGGSKCLSTNLGFIGCNNPDVIEYLKVHCTAYMFTNAVNPIQCNTALAQLRILKSEYGNQIRNKCIENYNYTKKKLNDLGYKIIGNPCPIMIVYIGNEIICRLVSRLMMDNGVHVNGIEYPVVAENEARLRLNLQPQHSFENMDIFVDTFDKVYKQSVQIFEEALQDFQNKMEQKQLEEEKKEQLQHKTDSKL</sequence>
<accession>Q22BA8</accession>
<dbReference type="OMA" id="FFTRHMY"/>
<feature type="coiled-coil region" evidence="3">
    <location>
        <begin position="441"/>
        <end position="471"/>
    </location>
</feature>
<dbReference type="Gene3D" id="3.90.1150.10">
    <property type="entry name" value="Aspartate Aminotransferase, domain 1"/>
    <property type="match status" value="1"/>
</dbReference>
<evidence type="ECO:0000313" key="6">
    <source>
        <dbReference type="EMBL" id="EAR82600.1"/>
    </source>
</evidence>
<dbReference type="Proteomes" id="UP000009168">
    <property type="component" value="Unassembled WGS sequence"/>
</dbReference>
<dbReference type="InterPro" id="IPR050087">
    <property type="entry name" value="AON_synthase_class-II"/>
</dbReference>
<evidence type="ECO:0000256" key="4">
    <source>
        <dbReference type="SAM" id="MobiDB-lite"/>
    </source>
</evidence>
<keyword evidence="6" id="KW-0032">Aminotransferase</keyword>
<dbReference type="InterPro" id="IPR004839">
    <property type="entry name" value="Aminotransferase_I/II_large"/>
</dbReference>
<dbReference type="Pfam" id="PF00155">
    <property type="entry name" value="Aminotran_1_2"/>
    <property type="match status" value="1"/>
</dbReference>
<dbReference type="Gene3D" id="3.40.640.10">
    <property type="entry name" value="Type I PLP-dependent aspartate aminotransferase-like (Major domain)"/>
    <property type="match status" value="1"/>
</dbReference>
<feature type="domain" description="Aminotransferase class I/classII large" evidence="5">
    <location>
        <begin position="87"/>
        <end position="432"/>
    </location>
</feature>
<evidence type="ECO:0000259" key="5">
    <source>
        <dbReference type="Pfam" id="PF00155"/>
    </source>
</evidence>
<feature type="region of interest" description="Disordered" evidence="4">
    <location>
        <begin position="1"/>
        <end position="21"/>
    </location>
</feature>
<dbReference type="InterPro" id="IPR015422">
    <property type="entry name" value="PyrdxlP-dep_Trfase_small"/>
</dbReference>
<organism evidence="6 7">
    <name type="scientific">Tetrahymena thermophila (strain SB210)</name>
    <dbReference type="NCBI Taxonomy" id="312017"/>
    <lineage>
        <taxon>Eukaryota</taxon>
        <taxon>Sar</taxon>
        <taxon>Alveolata</taxon>
        <taxon>Ciliophora</taxon>
        <taxon>Intramacronucleata</taxon>
        <taxon>Oligohymenophorea</taxon>
        <taxon>Hymenostomatida</taxon>
        <taxon>Tetrahymenina</taxon>
        <taxon>Tetrahymenidae</taxon>
        <taxon>Tetrahymena</taxon>
    </lineage>
</organism>
<dbReference type="AlphaFoldDB" id="Q22BA8"/>
<evidence type="ECO:0000256" key="1">
    <source>
        <dbReference type="ARBA" id="ARBA00001933"/>
    </source>
</evidence>
<dbReference type="KEGG" id="tet:TTHERM_01107480"/>
<evidence type="ECO:0000256" key="3">
    <source>
        <dbReference type="SAM" id="Coils"/>
    </source>
</evidence>
<protein>
    <submittedName>
        <fullName evidence="6">Class I/II aminotransferase</fullName>
    </submittedName>
</protein>
<dbReference type="PANTHER" id="PTHR13693:SF103">
    <property type="entry name" value="AMINOTRANSFERASE CLASS I_CLASSII DOMAIN-CONTAINING PROTEIN"/>
    <property type="match status" value="1"/>
</dbReference>
<dbReference type="InterPro" id="IPR015424">
    <property type="entry name" value="PyrdxlP-dep_Trfase"/>
</dbReference>
<keyword evidence="7" id="KW-1185">Reference proteome</keyword>
<proteinExistence type="predicted"/>
<reference evidence="7" key="1">
    <citation type="journal article" date="2006" name="PLoS Biol.">
        <title>Macronuclear genome sequence of the ciliate Tetrahymena thermophila, a model eukaryote.</title>
        <authorList>
            <person name="Eisen J.A."/>
            <person name="Coyne R.S."/>
            <person name="Wu M."/>
            <person name="Wu D."/>
            <person name="Thiagarajan M."/>
            <person name="Wortman J.R."/>
            <person name="Badger J.H."/>
            <person name="Ren Q."/>
            <person name="Amedeo P."/>
            <person name="Jones K.M."/>
            <person name="Tallon L.J."/>
            <person name="Delcher A.L."/>
            <person name="Salzberg S.L."/>
            <person name="Silva J.C."/>
            <person name="Haas B.J."/>
            <person name="Majoros W.H."/>
            <person name="Farzad M."/>
            <person name="Carlton J.M."/>
            <person name="Smith R.K. Jr."/>
            <person name="Garg J."/>
            <person name="Pearlman R.E."/>
            <person name="Karrer K.M."/>
            <person name="Sun L."/>
            <person name="Manning G."/>
            <person name="Elde N.C."/>
            <person name="Turkewitz A.P."/>
            <person name="Asai D.J."/>
            <person name="Wilkes D.E."/>
            <person name="Wang Y."/>
            <person name="Cai H."/>
            <person name="Collins K."/>
            <person name="Stewart B.A."/>
            <person name="Lee S.R."/>
            <person name="Wilamowska K."/>
            <person name="Weinberg Z."/>
            <person name="Ruzzo W.L."/>
            <person name="Wloga D."/>
            <person name="Gaertig J."/>
            <person name="Frankel J."/>
            <person name="Tsao C.-C."/>
            <person name="Gorovsky M.A."/>
            <person name="Keeling P.J."/>
            <person name="Waller R.F."/>
            <person name="Patron N.J."/>
            <person name="Cherry J.M."/>
            <person name="Stover N.A."/>
            <person name="Krieger C.J."/>
            <person name="del Toro C."/>
            <person name="Ryder H.F."/>
            <person name="Williamson S.C."/>
            <person name="Barbeau R.A."/>
            <person name="Hamilton E.P."/>
            <person name="Orias E."/>
        </authorList>
    </citation>
    <scope>NUCLEOTIDE SEQUENCE [LARGE SCALE GENOMIC DNA]</scope>
    <source>
        <strain evidence="7">SB210</strain>
    </source>
</reference>
<dbReference type="SUPFAM" id="SSF53383">
    <property type="entry name" value="PLP-dependent transferases"/>
    <property type="match status" value="1"/>
</dbReference>
<evidence type="ECO:0000256" key="2">
    <source>
        <dbReference type="ARBA" id="ARBA00022679"/>
    </source>
</evidence>
<keyword evidence="3" id="KW-0175">Coiled coil</keyword>
<dbReference type="EMBL" id="GG662272">
    <property type="protein sequence ID" value="EAR82600.1"/>
    <property type="molecule type" value="Genomic_DNA"/>
</dbReference>
<dbReference type="HOGENOM" id="CLU_015846_11_3_1"/>
<dbReference type="RefSeq" id="XP_001030263.1">
    <property type="nucleotide sequence ID" value="XM_001030263.3"/>
</dbReference>
<feature type="compositionally biased region" description="Polar residues" evidence="4">
    <location>
        <begin position="1"/>
        <end position="10"/>
    </location>
</feature>
<dbReference type="GO" id="GO:0008483">
    <property type="term" value="F:transaminase activity"/>
    <property type="evidence" value="ECO:0007669"/>
    <property type="project" value="UniProtKB-KW"/>
</dbReference>
<dbReference type="InParanoid" id="Q22BA8"/>
<dbReference type="GO" id="GO:0030170">
    <property type="term" value="F:pyridoxal phosphate binding"/>
    <property type="evidence" value="ECO:0007669"/>
    <property type="project" value="InterPro"/>
</dbReference>
<evidence type="ECO:0000313" key="7">
    <source>
        <dbReference type="Proteomes" id="UP000009168"/>
    </source>
</evidence>
<comment type="cofactor">
    <cofactor evidence="1">
        <name>pyridoxal 5'-phosphate</name>
        <dbReference type="ChEBI" id="CHEBI:597326"/>
    </cofactor>
</comment>
<name>Q22BA8_TETTS</name>
<dbReference type="STRING" id="312017.Q22BA8"/>
<dbReference type="PANTHER" id="PTHR13693">
    <property type="entry name" value="CLASS II AMINOTRANSFERASE/8-AMINO-7-OXONONANOATE SYNTHASE"/>
    <property type="match status" value="1"/>
</dbReference>
<gene>
    <name evidence="6" type="ORF">TTHERM_01107480</name>
</gene>
<dbReference type="GeneID" id="7842292"/>
<dbReference type="OrthoDB" id="65434at2759"/>
<dbReference type="eggNOG" id="KOG1359">
    <property type="taxonomic scope" value="Eukaryota"/>
</dbReference>